<name>A0A564YXN5_HYMDI</name>
<keyword evidence="2" id="KW-1185">Reference proteome</keyword>
<proteinExistence type="predicted"/>
<evidence type="ECO:0000313" key="1">
    <source>
        <dbReference type="EMBL" id="VUZ51799.1"/>
    </source>
</evidence>
<protein>
    <submittedName>
        <fullName evidence="1">Uncharacterized protein</fullName>
    </submittedName>
</protein>
<dbReference type="AlphaFoldDB" id="A0A564YXN5"/>
<sequence length="139" mass="16481">MERILRECGVLTGEWYQSKMIKQIVPNPVKLIRYFKFRGRPDVFEYANSMSPLEESADFHRIDQITKTQSGIDTREYNRQNKLQVLKAEIIRRGVYAFDQIHRHFNADEILDLNVSIGLHWMKIAEQAFSNLNTYELIM</sequence>
<reference evidence="1 2" key="1">
    <citation type="submission" date="2019-07" db="EMBL/GenBank/DDBJ databases">
        <authorList>
            <person name="Jastrzebski P J."/>
            <person name="Paukszto L."/>
            <person name="Jastrzebski P J."/>
        </authorList>
    </citation>
    <scope>NUCLEOTIDE SEQUENCE [LARGE SCALE GENOMIC DNA]</scope>
    <source>
        <strain evidence="1 2">WMS-il1</strain>
    </source>
</reference>
<dbReference type="Proteomes" id="UP000321570">
    <property type="component" value="Unassembled WGS sequence"/>
</dbReference>
<organism evidence="1 2">
    <name type="scientific">Hymenolepis diminuta</name>
    <name type="common">Rat tapeworm</name>
    <dbReference type="NCBI Taxonomy" id="6216"/>
    <lineage>
        <taxon>Eukaryota</taxon>
        <taxon>Metazoa</taxon>
        <taxon>Spiralia</taxon>
        <taxon>Lophotrochozoa</taxon>
        <taxon>Platyhelminthes</taxon>
        <taxon>Cestoda</taxon>
        <taxon>Eucestoda</taxon>
        <taxon>Cyclophyllidea</taxon>
        <taxon>Hymenolepididae</taxon>
        <taxon>Hymenolepis</taxon>
    </lineage>
</organism>
<accession>A0A564YXN5</accession>
<evidence type="ECO:0000313" key="2">
    <source>
        <dbReference type="Proteomes" id="UP000321570"/>
    </source>
</evidence>
<gene>
    <name evidence="1" type="ORF">WMSIL1_LOCUS10460</name>
</gene>
<dbReference type="EMBL" id="CABIJS010000444">
    <property type="protein sequence ID" value="VUZ51799.1"/>
    <property type="molecule type" value="Genomic_DNA"/>
</dbReference>